<evidence type="ECO:0000313" key="1">
    <source>
        <dbReference type="EMBL" id="MDQ0167744.1"/>
    </source>
</evidence>
<organism evidence="1 2">
    <name type="scientific">Caldalkalibacillus horti</name>
    <dbReference type="NCBI Taxonomy" id="77523"/>
    <lineage>
        <taxon>Bacteria</taxon>
        <taxon>Bacillati</taxon>
        <taxon>Bacillota</taxon>
        <taxon>Bacilli</taxon>
        <taxon>Bacillales</taxon>
        <taxon>Bacillaceae</taxon>
        <taxon>Caldalkalibacillus</taxon>
    </lineage>
</organism>
<gene>
    <name evidence="1" type="ORF">J2S11_003671</name>
</gene>
<evidence type="ECO:0008006" key="3">
    <source>
        <dbReference type="Google" id="ProtNLM"/>
    </source>
</evidence>
<proteinExistence type="predicted"/>
<reference evidence="1 2" key="1">
    <citation type="submission" date="2023-07" db="EMBL/GenBank/DDBJ databases">
        <title>Genomic Encyclopedia of Type Strains, Phase IV (KMG-IV): sequencing the most valuable type-strain genomes for metagenomic binning, comparative biology and taxonomic classification.</title>
        <authorList>
            <person name="Goeker M."/>
        </authorList>
    </citation>
    <scope>NUCLEOTIDE SEQUENCE [LARGE SCALE GENOMIC DNA]</scope>
    <source>
        <strain evidence="1 2">DSM 12751</strain>
    </source>
</reference>
<dbReference type="RefSeq" id="WP_307396906.1">
    <property type="nucleotide sequence ID" value="NZ_BAAADK010000006.1"/>
</dbReference>
<dbReference type="Proteomes" id="UP001235840">
    <property type="component" value="Unassembled WGS sequence"/>
</dbReference>
<name>A0ABT9W3D1_9BACI</name>
<keyword evidence="2" id="KW-1185">Reference proteome</keyword>
<comment type="caution">
    <text evidence="1">The sequence shown here is derived from an EMBL/GenBank/DDBJ whole genome shotgun (WGS) entry which is preliminary data.</text>
</comment>
<sequence length="149" mass="17414">MNKITYQGLLNEIDDRAKSQFGLGLLIDHLKRNYPVEKVKFFYAKDIFEKSKPTIFYLITTNGKFIEITEDDEYIQAEIRNERDIKKAFYKEVAYDNEASLVLHFEDKTITLSSLEDTKSGPWVSKHDKTIKDIYAYLTRGAELQESTL</sequence>
<dbReference type="Pfam" id="PF13048">
    <property type="entry name" value="DUF3908"/>
    <property type="match status" value="1"/>
</dbReference>
<dbReference type="EMBL" id="JAUSTY010000019">
    <property type="protein sequence ID" value="MDQ0167744.1"/>
    <property type="molecule type" value="Genomic_DNA"/>
</dbReference>
<dbReference type="InterPro" id="IPR025020">
    <property type="entry name" value="DUF3908"/>
</dbReference>
<evidence type="ECO:0000313" key="2">
    <source>
        <dbReference type="Proteomes" id="UP001235840"/>
    </source>
</evidence>
<protein>
    <recommendedName>
        <fullName evidence="3">DUF3908 domain-containing protein</fullName>
    </recommendedName>
</protein>
<accession>A0ABT9W3D1</accession>